<dbReference type="EMBL" id="BMSX01000010">
    <property type="protein sequence ID" value="GGR24249.1"/>
    <property type="molecule type" value="Genomic_DNA"/>
</dbReference>
<evidence type="ECO:0000313" key="2">
    <source>
        <dbReference type="Proteomes" id="UP000658320"/>
    </source>
</evidence>
<reference evidence="1" key="1">
    <citation type="journal article" date="2014" name="Int. J. Syst. Evol. Microbiol.">
        <title>Complete genome sequence of Corynebacterium casei LMG S-19264T (=DSM 44701T), isolated from a smear-ripened cheese.</title>
        <authorList>
            <consortium name="US DOE Joint Genome Institute (JGI-PGF)"/>
            <person name="Walter F."/>
            <person name="Albersmeier A."/>
            <person name="Kalinowski J."/>
            <person name="Ruckert C."/>
        </authorList>
    </citation>
    <scope>NUCLEOTIDE SEQUENCE</scope>
    <source>
        <strain evidence="1">JCM 4346</strain>
    </source>
</reference>
<keyword evidence="2" id="KW-1185">Reference proteome</keyword>
<dbReference type="Proteomes" id="UP000658320">
    <property type="component" value="Unassembled WGS sequence"/>
</dbReference>
<protein>
    <recommendedName>
        <fullName evidence="3">Minor tail protein</fullName>
    </recommendedName>
</protein>
<evidence type="ECO:0000313" key="1">
    <source>
        <dbReference type="EMBL" id="GGR24249.1"/>
    </source>
</evidence>
<dbReference type="RefSeq" id="WP_189939413.1">
    <property type="nucleotide sequence ID" value="NZ_BMSX01000010.1"/>
</dbReference>
<evidence type="ECO:0008006" key="3">
    <source>
        <dbReference type="Google" id="ProtNLM"/>
    </source>
</evidence>
<dbReference type="AlphaFoldDB" id="A0A918CGN5"/>
<sequence>MTLRDIDLKYSGGQLKTSRALTTGGPLTVNVPSSSASLPLGRAGALSTGINIVSSFAGGEDNGSGTDTTGRLNLYSYQRAQNGSYGETIRHFLMRSDAKAMIAWYGPKAGYNETTEEPDESQGWSPWWWIGAHWEANDNASIHGHGSIEVPDLTGALQTRLEVPFIDQTNPPAPGQPIGVATTNIRTNLADFTVRASTGVLRIGAGNGYNKDILLSVSSDRDPAGERWKIRANTDTETGSGNTGTNFEIRRHADNGNVLGTALSIERSTGNVALGESAVSSPARLLVSPPTNKHGVSVIPLASQGNNSAFAAVTTAATDRVLDIRVFGDANARWVVYTDGKHEWGDGTASRDTTLYRSGSQTLATDSNFVVGQVFRAGTMQGSIASAGALTLRSTAHATKGTINIGASQWNDGTNVLLLGNTTAAPSSNPTGGVFLYVSNGRLKIRQPDGTDQFVALSAT</sequence>
<accession>A0A918CGN5</accession>
<name>A0A918CGN5_9ACTN</name>
<organism evidence="1 2">
    <name type="scientific">Streptomyces aurantiogriseus</name>
    <dbReference type="NCBI Taxonomy" id="66870"/>
    <lineage>
        <taxon>Bacteria</taxon>
        <taxon>Bacillati</taxon>
        <taxon>Actinomycetota</taxon>
        <taxon>Actinomycetes</taxon>
        <taxon>Kitasatosporales</taxon>
        <taxon>Streptomycetaceae</taxon>
        <taxon>Streptomyces</taxon>
    </lineage>
</organism>
<gene>
    <name evidence="1" type="ORF">GCM10010251_45410</name>
</gene>
<proteinExistence type="predicted"/>
<comment type="caution">
    <text evidence="1">The sequence shown here is derived from an EMBL/GenBank/DDBJ whole genome shotgun (WGS) entry which is preliminary data.</text>
</comment>
<reference evidence="1" key="2">
    <citation type="submission" date="2020-09" db="EMBL/GenBank/DDBJ databases">
        <authorList>
            <person name="Sun Q."/>
            <person name="Ohkuma M."/>
        </authorList>
    </citation>
    <scope>NUCLEOTIDE SEQUENCE</scope>
    <source>
        <strain evidence="1">JCM 4346</strain>
    </source>
</reference>